<sequence length="131" mass="14165">MRGSGNVPRGYCRLRATGGPVMSSSSYRLAIARTILGQLGGNRFVAMTGARQFRALEAPGLQFDLPEDGGFARGGICRIQVRLDPCDTYTVTVFARKGNGPDYCEVSSLPGVYCDMLEGVFTEITGLYTRL</sequence>
<protein>
    <submittedName>
        <fullName evidence="1">Uncharacterized protein</fullName>
    </submittedName>
</protein>
<gene>
    <name evidence="1" type="ORF">H744_p0070</name>
</gene>
<name>A0A0C4JMX9_9GAMM</name>
<geneLocation type="plasmid" evidence="1">
    <name>unnamed</name>
</geneLocation>
<dbReference type="AlphaFoldDB" id="A0A0C4JMX9"/>
<accession>A0A0C4JMX9</accession>
<keyword evidence="1" id="KW-0614">Plasmid</keyword>
<proteinExistence type="predicted"/>
<organism evidence="1">
    <name type="scientific">Photobacterium gaetbulicola Gung47</name>
    <dbReference type="NCBI Taxonomy" id="658445"/>
    <lineage>
        <taxon>Bacteria</taxon>
        <taxon>Pseudomonadati</taxon>
        <taxon>Pseudomonadota</taxon>
        <taxon>Gammaproteobacteria</taxon>
        <taxon>Vibrionales</taxon>
        <taxon>Vibrionaceae</taxon>
        <taxon>Photobacterium</taxon>
    </lineage>
</organism>
<evidence type="ECO:0000313" key="1">
    <source>
        <dbReference type="EMBL" id="AHA59183.1"/>
    </source>
</evidence>
<reference evidence="1" key="1">
    <citation type="submission" date="2013-11" db="EMBL/GenBank/DDBJ databases">
        <title>Complete genome sequence of the lipase-producing bacterium Photobacterium gaetbulicola Gung47.</title>
        <authorList>
            <person name="Kim Y.-O."/>
        </authorList>
    </citation>
    <scope>NUCLEOTIDE SEQUENCE</scope>
    <source>
        <strain evidence="1">Gung47</strain>
        <plasmid evidence="1">unnamed</plasmid>
    </source>
</reference>
<dbReference type="EMBL" id="KC687076">
    <property type="protein sequence ID" value="AHA59183.1"/>
    <property type="molecule type" value="Genomic_DNA"/>
</dbReference>